<sequence length="493" mass="50796">MNVPAFFERLREAGRAGRTALDTPEGPVSYAELDGLVARHADRLAALDTRAVASLMDNGADWIVHDLACLRAGVVHLPLPLFFTPAQIRAALGAGGVGALVTGAGPGAAFPDLDGDPGEPWSPTLRLHRLRAPATALHPGTAKITFTSGSTGDPKGVCLGAAEMLDVAASLASATGPLAIERHLAALPLPVLLENIAGVYAPLLQGAAVAVRPLGQVGLQGSSRFDPAVFHAALEQSGANSVIALPQMLRAYAGWLAATGVRAPSALRFMAVGGAAVGAALLTQARALGLPAYEGYGLSEACSVQALNLPGADIPGSAGRPLPHARLRVAPDGEIEIAGTHALGYLGQPALARTWLPTGDLGHLDDAGFLHIDGRKKNVLVTGFGRNVSPEWVELHLAGQPGIAHAVVLGDGQPALGAVLWPLPGTDEAAMHRAVERVNEILPDYARVGSWSRARAEFSPASGMATANGRPRRDAIAALHADLFLSIHQPPLP</sequence>
<feature type="domain" description="AMP-dependent synthetase/ligase" evidence="3">
    <location>
        <begin position="14"/>
        <end position="333"/>
    </location>
</feature>
<dbReference type="PANTHER" id="PTHR43201:SF5">
    <property type="entry name" value="MEDIUM-CHAIN ACYL-COA LIGASE ACSF2, MITOCHONDRIAL"/>
    <property type="match status" value="1"/>
</dbReference>
<dbReference type="InterPro" id="IPR020845">
    <property type="entry name" value="AMP-binding_CS"/>
</dbReference>
<dbReference type="Pfam" id="PF00501">
    <property type="entry name" value="AMP-binding"/>
    <property type="match status" value="1"/>
</dbReference>
<protein>
    <submittedName>
        <fullName evidence="4">Long-chain acyl-CoA synthetase</fullName>
    </submittedName>
</protein>
<evidence type="ECO:0000259" key="3">
    <source>
        <dbReference type="Pfam" id="PF00501"/>
    </source>
</evidence>
<comment type="similarity">
    <text evidence="1">Belongs to the ATP-dependent AMP-binding enzyme family.</text>
</comment>
<evidence type="ECO:0000256" key="1">
    <source>
        <dbReference type="ARBA" id="ARBA00006432"/>
    </source>
</evidence>
<dbReference type="PROSITE" id="PS00455">
    <property type="entry name" value="AMP_BINDING"/>
    <property type="match status" value="1"/>
</dbReference>
<proteinExistence type="inferred from homology"/>
<evidence type="ECO:0000313" key="5">
    <source>
        <dbReference type="Proteomes" id="UP000091897"/>
    </source>
</evidence>
<dbReference type="RefSeq" id="WP_066349945.1">
    <property type="nucleotide sequence ID" value="NZ_CBCSFJ010000006.1"/>
</dbReference>
<name>A0ABM6CT16_9BORD</name>
<keyword evidence="2" id="KW-0436">Ligase</keyword>
<reference evidence="4 5" key="1">
    <citation type="submission" date="2016-06" db="EMBL/GenBank/DDBJ databases">
        <title>Complete genome sequences of Bordetella bronchialis and Bordetella flabilis.</title>
        <authorList>
            <person name="LiPuma J.J."/>
            <person name="Spilker T."/>
        </authorList>
    </citation>
    <scope>NUCLEOTIDE SEQUENCE [LARGE SCALE GENOMIC DNA]</scope>
    <source>
        <strain evidence="4 5">AU3182</strain>
    </source>
</reference>
<keyword evidence="5" id="KW-1185">Reference proteome</keyword>
<dbReference type="Proteomes" id="UP000091897">
    <property type="component" value="Chromosome"/>
</dbReference>
<evidence type="ECO:0000313" key="4">
    <source>
        <dbReference type="EMBL" id="ANN67209.1"/>
    </source>
</evidence>
<organism evidence="4 5">
    <name type="scientific">Bordetella bronchialis</name>
    <dbReference type="NCBI Taxonomy" id="463025"/>
    <lineage>
        <taxon>Bacteria</taxon>
        <taxon>Pseudomonadati</taxon>
        <taxon>Pseudomonadota</taxon>
        <taxon>Betaproteobacteria</taxon>
        <taxon>Burkholderiales</taxon>
        <taxon>Alcaligenaceae</taxon>
        <taxon>Bordetella</taxon>
    </lineage>
</organism>
<evidence type="ECO:0000256" key="2">
    <source>
        <dbReference type="ARBA" id="ARBA00022598"/>
    </source>
</evidence>
<dbReference type="EMBL" id="CP016170">
    <property type="protein sequence ID" value="ANN67209.1"/>
    <property type="molecule type" value="Genomic_DNA"/>
</dbReference>
<dbReference type="Gene3D" id="3.40.50.12780">
    <property type="entry name" value="N-terminal domain of ligase-like"/>
    <property type="match status" value="1"/>
</dbReference>
<dbReference type="InterPro" id="IPR042099">
    <property type="entry name" value="ANL_N_sf"/>
</dbReference>
<dbReference type="PANTHER" id="PTHR43201">
    <property type="entry name" value="ACYL-COA SYNTHETASE"/>
    <property type="match status" value="1"/>
</dbReference>
<accession>A0ABM6CT16</accession>
<dbReference type="SUPFAM" id="SSF56801">
    <property type="entry name" value="Acetyl-CoA synthetase-like"/>
    <property type="match status" value="1"/>
</dbReference>
<gene>
    <name evidence="4" type="ORF">BAU06_13695</name>
</gene>
<dbReference type="Pfam" id="PF23562">
    <property type="entry name" value="AMP-binding_C_3"/>
    <property type="match status" value="1"/>
</dbReference>
<dbReference type="InterPro" id="IPR000873">
    <property type="entry name" value="AMP-dep_synth/lig_dom"/>
</dbReference>